<dbReference type="GO" id="GO:0006325">
    <property type="term" value="P:chromatin organization"/>
    <property type="evidence" value="ECO:0007669"/>
    <property type="project" value="InterPro"/>
</dbReference>
<dbReference type="InterPro" id="IPR008676">
    <property type="entry name" value="MRG"/>
</dbReference>
<reference evidence="3" key="1">
    <citation type="journal article" date="2021" name="Mol. Ecol. Resour.">
        <title>Apolygus lucorum genome provides insights into omnivorousness and mesophyll feeding.</title>
        <authorList>
            <person name="Liu Y."/>
            <person name="Liu H."/>
            <person name="Wang H."/>
            <person name="Huang T."/>
            <person name="Liu B."/>
            <person name="Yang B."/>
            <person name="Yin L."/>
            <person name="Li B."/>
            <person name="Zhang Y."/>
            <person name="Zhang S."/>
            <person name="Jiang F."/>
            <person name="Zhang X."/>
            <person name="Ren Y."/>
            <person name="Wang B."/>
            <person name="Wang S."/>
            <person name="Lu Y."/>
            <person name="Wu K."/>
            <person name="Fan W."/>
            <person name="Wang G."/>
        </authorList>
    </citation>
    <scope>NUCLEOTIDE SEQUENCE</scope>
    <source>
        <strain evidence="3">12Hb</strain>
    </source>
</reference>
<dbReference type="InterPro" id="IPR000953">
    <property type="entry name" value="Chromo/chromo_shadow_dom"/>
</dbReference>
<dbReference type="FunFam" id="2.30.30.140:FF:000024">
    <property type="entry name" value="Mortality factor 4-like protein 1"/>
    <property type="match status" value="1"/>
</dbReference>
<dbReference type="GO" id="GO:0005634">
    <property type="term" value="C:nucleus"/>
    <property type="evidence" value="ECO:0007669"/>
    <property type="project" value="InterPro"/>
</dbReference>
<sequence length="374" mass="41493">MTNKSRNSEAHQEFKVPPAFKFQEGEKVLCFHGPLIYEAKCLQSRYDDEEKTNKYHIHYSGWNKSWDEWVPESRVLKHNEGNIQRQKELHKAQKAEPKGKKGKKRSVTGKEKETDGKEKDADDSRSSTPVNEKGGGGKASASATQSSSQESASDIPKRKRSKLDPSVESTEESSPEKKDSSKVASWWKVSLSGPAKAKKRPSEADKKTSADKKPSPNKNTSPNKKKSGSKNTSPDKKTTPGRKESLDKKTTLEKKKDSKLTESAKTPVGGKISQKAGSPVKKPSPKKSSSPKKPLSPSKLYPVLKGRKLSVKINKLDMDSFDEETGSMTPPILNGEIDDLTMFGAYVVDQLRQIPDQTKVTAMKIKIQKLLTKK</sequence>
<dbReference type="SMART" id="SM00298">
    <property type="entry name" value="CHROMO"/>
    <property type="match status" value="1"/>
</dbReference>
<evidence type="ECO:0000313" key="3">
    <source>
        <dbReference type="EMBL" id="KAF6208281.1"/>
    </source>
</evidence>
<proteinExistence type="predicted"/>
<feature type="compositionally biased region" description="Low complexity" evidence="1">
    <location>
        <begin position="278"/>
        <end position="302"/>
    </location>
</feature>
<gene>
    <name evidence="3" type="ORF">GE061_016735</name>
</gene>
<dbReference type="OrthoDB" id="6631132at2759"/>
<protein>
    <recommendedName>
        <fullName evidence="2">Chromo domain-containing protein</fullName>
    </recommendedName>
</protein>
<keyword evidence="4" id="KW-1185">Reference proteome</keyword>
<feature type="domain" description="Chromo" evidence="2">
    <location>
        <begin position="21"/>
        <end position="91"/>
    </location>
</feature>
<dbReference type="PANTHER" id="PTHR10880">
    <property type="entry name" value="MORTALITY FACTOR 4-LIKE PROTEIN"/>
    <property type="match status" value="1"/>
</dbReference>
<dbReference type="CDD" id="cd18983">
    <property type="entry name" value="CBD_MSL3_like"/>
    <property type="match status" value="1"/>
</dbReference>
<evidence type="ECO:0000313" key="4">
    <source>
        <dbReference type="Proteomes" id="UP000466442"/>
    </source>
</evidence>
<evidence type="ECO:0000256" key="1">
    <source>
        <dbReference type="SAM" id="MobiDB-lite"/>
    </source>
</evidence>
<feature type="compositionally biased region" description="Low complexity" evidence="1">
    <location>
        <begin position="139"/>
        <end position="153"/>
    </location>
</feature>
<dbReference type="Pfam" id="PF22732">
    <property type="entry name" value="MSL3_chromo-like"/>
    <property type="match status" value="1"/>
</dbReference>
<organism evidence="3 4">
    <name type="scientific">Apolygus lucorum</name>
    <name type="common">Small green plant bug</name>
    <name type="synonym">Lygocoris lucorum</name>
    <dbReference type="NCBI Taxonomy" id="248454"/>
    <lineage>
        <taxon>Eukaryota</taxon>
        <taxon>Metazoa</taxon>
        <taxon>Ecdysozoa</taxon>
        <taxon>Arthropoda</taxon>
        <taxon>Hexapoda</taxon>
        <taxon>Insecta</taxon>
        <taxon>Pterygota</taxon>
        <taxon>Neoptera</taxon>
        <taxon>Paraneoptera</taxon>
        <taxon>Hemiptera</taxon>
        <taxon>Heteroptera</taxon>
        <taxon>Panheteroptera</taxon>
        <taxon>Cimicomorpha</taxon>
        <taxon>Miridae</taxon>
        <taxon>Mirini</taxon>
        <taxon>Apolygus</taxon>
    </lineage>
</organism>
<dbReference type="PANTHER" id="PTHR10880:SF48">
    <property type="entry name" value="MORTALITY FACTOR 4 LIKE 2"/>
    <property type="match status" value="1"/>
</dbReference>
<dbReference type="InterPro" id="IPR016197">
    <property type="entry name" value="Chromo-like_dom_sf"/>
</dbReference>
<dbReference type="Proteomes" id="UP000466442">
    <property type="component" value="Unassembled WGS sequence"/>
</dbReference>
<dbReference type="EMBL" id="WIXP02000007">
    <property type="protein sequence ID" value="KAF6208281.1"/>
    <property type="molecule type" value="Genomic_DNA"/>
</dbReference>
<name>A0A8S9XJ27_APOLU</name>
<comment type="caution">
    <text evidence="3">The sequence shown here is derived from an EMBL/GenBank/DDBJ whole genome shotgun (WGS) entry which is preliminary data.</text>
</comment>
<feature type="compositionally biased region" description="Basic and acidic residues" evidence="1">
    <location>
        <begin position="79"/>
        <end position="99"/>
    </location>
</feature>
<feature type="region of interest" description="Disordered" evidence="1">
    <location>
        <begin position="79"/>
        <end position="302"/>
    </location>
</feature>
<dbReference type="Gene3D" id="2.30.30.140">
    <property type="match status" value="1"/>
</dbReference>
<dbReference type="SUPFAM" id="SSF54160">
    <property type="entry name" value="Chromo domain-like"/>
    <property type="match status" value="1"/>
</dbReference>
<feature type="compositionally biased region" description="Basic and acidic residues" evidence="1">
    <location>
        <begin position="200"/>
        <end position="214"/>
    </location>
</feature>
<dbReference type="GO" id="GO:0035267">
    <property type="term" value="C:NuA4 histone acetyltransferase complex"/>
    <property type="evidence" value="ECO:0007669"/>
    <property type="project" value="TreeGrafter"/>
</dbReference>
<dbReference type="AlphaFoldDB" id="A0A8S9XJ27"/>
<evidence type="ECO:0000259" key="2">
    <source>
        <dbReference type="SMART" id="SM00298"/>
    </source>
</evidence>
<dbReference type="InterPro" id="IPR053820">
    <property type="entry name" value="MSL3_chromo-like"/>
</dbReference>
<feature type="compositionally biased region" description="Basic and acidic residues" evidence="1">
    <location>
        <begin position="233"/>
        <end position="262"/>
    </location>
</feature>
<feature type="compositionally biased region" description="Basic and acidic residues" evidence="1">
    <location>
        <begin position="108"/>
        <end position="125"/>
    </location>
</feature>
<dbReference type="GO" id="GO:0006355">
    <property type="term" value="P:regulation of DNA-templated transcription"/>
    <property type="evidence" value="ECO:0007669"/>
    <property type="project" value="InterPro"/>
</dbReference>
<accession>A0A8S9XJ27</accession>